<feature type="transmembrane region" description="Helical" evidence="4">
    <location>
        <begin position="12"/>
        <end position="32"/>
    </location>
</feature>
<dbReference type="Gene3D" id="1.10.530.40">
    <property type="match status" value="1"/>
</dbReference>
<dbReference type="EC" id="3.2.1.17" evidence="3"/>
<evidence type="ECO:0000256" key="1">
    <source>
        <dbReference type="ARBA" id="ARBA00022529"/>
    </source>
</evidence>
<keyword evidence="4" id="KW-1133">Transmembrane helix</keyword>
<evidence type="ECO:0000256" key="4">
    <source>
        <dbReference type="SAM" id="Phobius"/>
    </source>
</evidence>
<keyword evidence="1 3" id="KW-0929">Antimicrobial</keyword>
<dbReference type="Pfam" id="PF00959">
    <property type="entry name" value="Phage_lysozyme"/>
    <property type="match status" value="1"/>
</dbReference>
<dbReference type="Proteomes" id="UP001595190">
    <property type="component" value="Unassembled WGS sequence"/>
</dbReference>
<evidence type="ECO:0000256" key="3">
    <source>
        <dbReference type="RuleBase" id="RU003788"/>
    </source>
</evidence>
<dbReference type="InterPro" id="IPR002196">
    <property type="entry name" value="Glyco_hydro_24"/>
</dbReference>
<name>A0ABV6Z8P7_9HYPH</name>
<gene>
    <name evidence="5" type="ORF">ACETRX_02915</name>
</gene>
<keyword evidence="3" id="KW-0378">Hydrolase</keyword>
<keyword evidence="4" id="KW-0812">Transmembrane</keyword>
<proteinExistence type="inferred from homology"/>
<dbReference type="PANTHER" id="PTHR38107">
    <property type="match status" value="1"/>
</dbReference>
<evidence type="ECO:0000256" key="2">
    <source>
        <dbReference type="ARBA" id="ARBA00022638"/>
    </source>
</evidence>
<dbReference type="RefSeq" id="WP_394308438.1">
    <property type="nucleotide sequence ID" value="NZ_JBHGPK010000001.1"/>
</dbReference>
<dbReference type="InterPro" id="IPR023346">
    <property type="entry name" value="Lysozyme-like_dom_sf"/>
</dbReference>
<dbReference type="EMBL" id="JBHGPK010000001">
    <property type="protein sequence ID" value="MFC2248557.1"/>
    <property type="molecule type" value="Genomic_DNA"/>
</dbReference>
<dbReference type="CDD" id="cd16900">
    <property type="entry name" value="endolysin_R21-like"/>
    <property type="match status" value="1"/>
</dbReference>
<sequence>MPVQKIRPTKRASAAIAAVLAMATSIGGIWYVKQPGGDTVPAAVALAADTLIKPWEGRELRAYFDRIARPARWTICDGDTQNVRAGMVETPAGCDRRLKRRLGDEFYPGLKACIDGFEKRPLAWQAMMISLSWNAGVGTACSSTAARLGRAGQYQASCLAATAYNKAGGRMVIGLVNRREMGDASRIGEAELCVSGLQP</sequence>
<keyword evidence="2 3" id="KW-0081">Bacteriolytic enzyme</keyword>
<comment type="similarity">
    <text evidence="3">Belongs to the glycosyl hydrolase 24 family.</text>
</comment>
<organism evidence="5 6">
    <name type="scientific">Labrys neptuniae</name>
    <dbReference type="NCBI Taxonomy" id="376174"/>
    <lineage>
        <taxon>Bacteria</taxon>
        <taxon>Pseudomonadati</taxon>
        <taxon>Pseudomonadota</taxon>
        <taxon>Alphaproteobacteria</taxon>
        <taxon>Hyphomicrobiales</taxon>
        <taxon>Xanthobacteraceae</taxon>
        <taxon>Labrys</taxon>
    </lineage>
</organism>
<accession>A0ABV6Z8P7</accession>
<comment type="caution">
    <text evidence="5">The sequence shown here is derived from an EMBL/GenBank/DDBJ whole genome shotgun (WGS) entry which is preliminary data.</text>
</comment>
<keyword evidence="3" id="KW-0326">Glycosidase</keyword>
<evidence type="ECO:0000313" key="5">
    <source>
        <dbReference type="EMBL" id="MFC2248557.1"/>
    </source>
</evidence>
<evidence type="ECO:0000313" key="6">
    <source>
        <dbReference type="Proteomes" id="UP001595190"/>
    </source>
</evidence>
<comment type="catalytic activity">
    <reaction evidence="3">
        <text>Hydrolysis of (1-&gt;4)-beta-linkages between N-acetylmuramic acid and N-acetyl-D-glucosamine residues in a peptidoglycan and between N-acetyl-D-glucosamine residues in chitodextrins.</text>
        <dbReference type="EC" id="3.2.1.17"/>
    </reaction>
</comment>
<dbReference type="SUPFAM" id="SSF53955">
    <property type="entry name" value="Lysozyme-like"/>
    <property type="match status" value="1"/>
</dbReference>
<dbReference type="PANTHER" id="PTHR38107:SF3">
    <property type="entry name" value="LYSOZYME RRRD-RELATED"/>
    <property type="match status" value="1"/>
</dbReference>
<dbReference type="InterPro" id="IPR051018">
    <property type="entry name" value="Bacteriophage_GH24"/>
</dbReference>
<protein>
    <recommendedName>
        <fullName evidence="3">Lysozyme</fullName>
        <ecNumber evidence="3">3.2.1.17</ecNumber>
    </recommendedName>
</protein>
<keyword evidence="4" id="KW-0472">Membrane</keyword>
<reference evidence="5 6" key="1">
    <citation type="submission" date="2024-09" db="EMBL/GenBank/DDBJ databases">
        <title>Description of Labrys sedimenti sp. nov., isolated from a diclofenac-degrading enrichment culture, and genome-based reclassification of Labrys portucalensis as a later heterotypic synonym of Labrys neptuniae.</title>
        <authorList>
            <person name="Tancsics A."/>
            <person name="Csepanyi A."/>
        </authorList>
    </citation>
    <scope>NUCLEOTIDE SEQUENCE [LARGE SCALE GENOMIC DNA]</scope>
    <source>
        <strain evidence="5 6">LMG 23412</strain>
    </source>
</reference>
<dbReference type="InterPro" id="IPR023347">
    <property type="entry name" value="Lysozyme_dom_sf"/>
</dbReference>